<reference evidence="1" key="1">
    <citation type="submission" date="2020-04" db="EMBL/GenBank/DDBJ databases">
        <authorList>
            <person name="Chiriac C."/>
            <person name="Salcher M."/>
            <person name="Ghai R."/>
            <person name="Kavagutti S V."/>
        </authorList>
    </citation>
    <scope>NUCLEOTIDE SEQUENCE</scope>
</reference>
<evidence type="ECO:0000313" key="1">
    <source>
        <dbReference type="EMBL" id="CAB4157385.1"/>
    </source>
</evidence>
<proteinExistence type="predicted"/>
<name>A0A6J5NJH6_9CAUD</name>
<protein>
    <submittedName>
        <fullName evidence="1">Uncharacterized protein</fullName>
    </submittedName>
</protein>
<gene>
    <name evidence="1" type="ORF">UFOVP681_19</name>
</gene>
<organism evidence="1">
    <name type="scientific">uncultured Caudovirales phage</name>
    <dbReference type="NCBI Taxonomy" id="2100421"/>
    <lineage>
        <taxon>Viruses</taxon>
        <taxon>Duplodnaviria</taxon>
        <taxon>Heunggongvirae</taxon>
        <taxon>Uroviricota</taxon>
        <taxon>Caudoviricetes</taxon>
        <taxon>Peduoviridae</taxon>
        <taxon>Maltschvirus</taxon>
        <taxon>Maltschvirus maltsch</taxon>
    </lineage>
</organism>
<dbReference type="EMBL" id="LR796657">
    <property type="protein sequence ID" value="CAB4157385.1"/>
    <property type="molecule type" value="Genomic_DNA"/>
</dbReference>
<sequence>MRDLISNNNMTRGALQTLSGTTPNASALIDMQGFAGLTAYLLTGTVTDAGDTAGFTMKLQHSDSTLGTSFVDVPADELIGSTVSVTQDTQDDLVVGGIGYIGKNRYVRAVFTGTTGTNAIVSVLFHRGKPRTAPTTAIGSTTAST</sequence>
<accession>A0A6J5NJH6</accession>